<gene>
    <name evidence="1" type="ORF">BN134_1456</name>
</gene>
<evidence type="ECO:0000313" key="2">
    <source>
        <dbReference type="Proteomes" id="UP000009342"/>
    </source>
</evidence>
<proteinExistence type="predicted"/>
<accession>A0ABP1W837</accession>
<keyword evidence="2" id="KW-1185">Reference proteome</keyword>
<evidence type="ECO:0000313" key="1">
    <source>
        <dbReference type="EMBL" id="CCJ80732.1"/>
    </source>
</evidence>
<reference evidence="2" key="1">
    <citation type="journal article" date="2012" name="PLoS ONE">
        <title>Comparative analysis of genome sequences covering the seven cronobacter species.</title>
        <authorList>
            <person name="Joseph S."/>
            <person name="Desai P."/>
            <person name="Ji Y."/>
            <person name="Cummings C.A."/>
            <person name="Shih R."/>
            <person name="Degoricija L."/>
            <person name="Rico A."/>
            <person name="Brzoska P."/>
            <person name="Hamby S.E."/>
            <person name="Masood N."/>
            <person name="Hariri S."/>
            <person name="Sonbol H."/>
            <person name="Chuzhanova N."/>
            <person name="McClelland M."/>
            <person name="Furtado M.R."/>
            <person name="Forsythe S.J."/>
        </authorList>
    </citation>
    <scope>NUCLEOTIDE SEQUENCE [LARGE SCALE GENOMIC DNA]</scope>
    <source>
        <strain evidence="2">1210</strain>
    </source>
</reference>
<protein>
    <submittedName>
        <fullName evidence="1">Uncharacterized protein</fullName>
    </submittedName>
</protein>
<name>A0ABP1W837_9ENTR</name>
<sequence length="73" mass="8293">MAVFCLWLLSHKKPYPGSVWLRLQSIPVAVMLPRRIFHFSAATGQFATFKQHAAQIALDPLRRLCCDPASINR</sequence>
<comment type="caution">
    <text evidence="1">The sequence shown here is derived from an EMBL/GenBank/DDBJ whole genome shotgun (WGS) entry which is preliminary data.</text>
</comment>
<organism evidence="1 2">
    <name type="scientific">Cronobacter dublinensis 1210</name>
    <dbReference type="NCBI Taxonomy" id="1208656"/>
    <lineage>
        <taxon>Bacteria</taxon>
        <taxon>Pseudomonadati</taxon>
        <taxon>Pseudomonadota</taxon>
        <taxon>Gammaproteobacteria</taxon>
        <taxon>Enterobacterales</taxon>
        <taxon>Enterobacteriaceae</taxon>
        <taxon>Cronobacter</taxon>
    </lineage>
</organism>
<dbReference type="EMBL" id="CAKZ01000071">
    <property type="protein sequence ID" value="CCJ80732.1"/>
    <property type="molecule type" value="Genomic_DNA"/>
</dbReference>
<dbReference type="Proteomes" id="UP000009342">
    <property type="component" value="Unassembled WGS sequence"/>
</dbReference>